<keyword evidence="3" id="KW-1185">Reference proteome</keyword>
<sequence>MSSTSDASTVPQKKSRVEFDPSDIIADPGLQKPIEEYDIGIRDQVRREYLLMGPCQPVGHNFPRKQQGKDLRSFKEVWFQKFDWLEYSVEKDAAYCFYCYLFKQSRGDKLGIDAFTKTGFSNWKKAMEVFTEHVGGVNSNHNNARRHCEDFKNQRQSVSHIFSSHNREMEIAYRARVTAVLRVVRFLLLQGLTFRGHDESSSSTNRGNFLEMLNWYGTEVESVGRVINENAPGNNQMTSPQIQKELVRACAEETTRVIIDEIGDSHFSILLDESHDKSIKEQMAVIVRFVNKQGQVIEKISSLLNMLPILDLFIKRRLWMDCLPVMVYLFLD</sequence>
<dbReference type="GeneID" id="120260212"/>
<dbReference type="SMART" id="SM00597">
    <property type="entry name" value="ZnF_TTF"/>
    <property type="match status" value="1"/>
</dbReference>
<name>A0AB40B8I3_DIOCR</name>
<dbReference type="AlphaFoldDB" id="A0AB40B8I3"/>
<dbReference type="Pfam" id="PF14291">
    <property type="entry name" value="DUF4371"/>
    <property type="match status" value="1"/>
</dbReference>
<feature type="domain" description="TTF-type" evidence="2">
    <location>
        <begin position="70"/>
        <end position="164"/>
    </location>
</feature>
<feature type="region of interest" description="Disordered" evidence="1">
    <location>
        <begin position="1"/>
        <end position="20"/>
    </location>
</feature>
<feature type="compositionally biased region" description="Polar residues" evidence="1">
    <location>
        <begin position="1"/>
        <end position="12"/>
    </location>
</feature>
<evidence type="ECO:0000313" key="3">
    <source>
        <dbReference type="Proteomes" id="UP001515500"/>
    </source>
</evidence>
<organism evidence="3 4">
    <name type="scientific">Dioscorea cayennensis subsp. rotundata</name>
    <name type="common">White Guinea yam</name>
    <name type="synonym">Dioscorea rotundata</name>
    <dbReference type="NCBI Taxonomy" id="55577"/>
    <lineage>
        <taxon>Eukaryota</taxon>
        <taxon>Viridiplantae</taxon>
        <taxon>Streptophyta</taxon>
        <taxon>Embryophyta</taxon>
        <taxon>Tracheophyta</taxon>
        <taxon>Spermatophyta</taxon>
        <taxon>Magnoliopsida</taxon>
        <taxon>Liliopsida</taxon>
        <taxon>Dioscoreales</taxon>
        <taxon>Dioscoreaceae</taxon>
        <taxon>Dioscorea</taxon>
    </lineage>
</organism>
<dbReference type="RefSeq" id="XP_039123587.1">
    <property type="nucleotide sequence ID" value="XM_039267653.1"/>
</dbReference>
<reference evidence="4" key="1">
    <citation type="submission" date="2025-08" db="UniProtKB">
        <authorList>
            <consortium name="RefSeq"/>
        </authorList>
    </citation>
    <scope>IDENTIFICATION</scope>
</reference>
<gene>
    <name evidence="4" type="primary">LOC120260212</name>
</gene>
<protein>
    <submittedName>
        <fullName evidence="4">Zinc finger MYM-type protein 1-like</fullName>
    </submittedName>
</protein>
<dbReference type="InterPro" id="IPR025398">
    <property type="entry name" value="DUF4371"/>
</dbReference>
<evidence type="ECO:0000313" key="4">
    <source>
        <dbReference type="RefSeq" id="XP_039123587.1"/>
    </source>
</evidence>
<accession>A0AB40B8I3</accession>
<dbReference type="PANTHER" id="PTHR45749">
    <property type="match status" value="1"/>
</dbReference>
<evidence type="ECO:0000259" key="2">
    <source>
        <dbReference type="SMART" id="SM00597"/>
    </source>
</evidence>
<dbReference type="InterPro" id="IPR006580">
    <property type="entry name" value="Znf_TTF"/>
</dbReference>
<evidence type="ECO:0000256" key="1">
    <source>
        <dbReference type="SAM" id="MobiDB-lite"/>
    </source>
</evidence>
<dbReference type="Proteomes" id="UP001515500">
    <property type="component" value="Chromosome 5"/>
</dbReference>
<proteinExistence type="predicted"/>
<dbReference type="PANTHER" id="PTHR45749:SF34">
    <property type="entry name" value="ZINC FINGER MYM-TYPE PROTEIN 1-LIKE"/>
    <property type="match status" value="1"/>
</dbReference>